<dbReference type="KEGG" id="fcy:FRACYDRAFT_193271"/>
<dbReference type="InterPro" id="IPR006813">
    <property type="entry name" value="Glyco_trans_17"/>
</dbReference>
<dbReference type="Proteomes" id="UP000095751">
    <property type="component" value="Unassembled WGS sequence"/>
</dbReference>
<name>A0A1E7EZF6_9STRA</name>
<accession>A0A1E7EZF6</accession>
<dbReference type="GO" id="GO:0006044">
    <property type="term" value="P:N-acetylglucosamine metabolic process"/>
    <property type="evidence" value="ECO:0007669"/>
    <property type="project" value="TreeGrafter"/>
</dbReference>
<reference evidence="1 2" key="1">
    <citation type="submission" date="2016-09" db="EMBL/GenBank/DDBJ databases">
        <title>Extensive genetic diversity and differential bi-allelic expression allows diatom success in the polar Southern Ocean.</title>
        <authorList>
            <consortium name="DOE Joint Genome Institute"/>
            <person name="Mock T."/>
            <person name="Otillar R.P."/>
            <person name="Strauss J."/>
            <person name="Dupont C."/>
            <person name="Frickenhaus S."/>
            <person name="Maumus F."/>
            <person name="Mcmullan M."/>
            <person name="Sanges R."/>
            <person name="Schmutz J."/>
            <person name="Toseland A."/>
            <person name="Valas R."/>
            <person name="Veluchamy A."/>
            <person name="Ward B.J."/>
            <person name="Allen A."/>
            <person name="Barry K."/>
            <person name="Falciatore A."/>
            <person name="Ferrante M."/>
            <person name="Fortunato A.E."/>
            <person name="Gloeckner G."/>
            <person name="Gruber A."/>
            <person name="Hipkin R."/>
            <person name="Janech M."/>
            <person name="Kroth P."/>
            <person name="Leese F."/>
            <person name="Lindquist E."/>
            <person name="Lyon B.R."/>
            <person name="Martin J."/>
            <person name="Mayer C."/>
            <person name="Parker M."/>
            <person name="Quesneville H."/>
            <person name="Raymond J."/>
            <person name="Uhlig C."/>
            <person name="Valentin K.U."/>
            <person name="Worden A.Z."/>
            <person name="Armbrust E.V."/>
            <person name="Bowler C."/>
            <person name="Green B."/>
            <person name="Moulton V."/>
            <person name="Van Oosterhout C."/>
            <person name="Grigoriev I."/>
        </authorList>
    </citation>
    <scope>NUCLEOTIDE SEQUENCE [LARGE SCALE GENOMIC DNA]</scope>
    <source>
        <strain evidence="1 2">CCMP1102</strain>
    </source>
</reference>
<dbReference type="PANTHER" id="PTHR12224">
    <property type="entry name" value="BETA-1,4-MANNOSYL-GLYCOPROTEIN BETA-1,4-N-ACETYLGLUCOSAMINYL-TRANSFERASE"/>
    <property type="match status" value="1"/>
</dbReference>
<sequence>MLILYTIAGSLATCYIKISFSIYIAQDHISTGIDTQTLSRYQSILQKDSSLSILMAEVQNVKRPIPDEKTIPFIEEIRCEKFGPLAYGGRTRRRRIFAGSLLADDSWHSLGSSALESYGIYHSITFVESNRTQSSEPRSLRFVPGSDDLRVIQSGIFGPNVPVYIENFDDPEKRPSMLREHMMREVILKKWKELGMTRDDIGLIMDIDEIVSRDFLRAAQICEIPDERWSTAVTQTCRSPLLKIFVPTFEGSPKCVHKGLGGNLKRFAHPDMVIGACIEGIGDSSRHLPAPRGYLDKNGRPQGARQKGYGEAFDYHRIPNGRDGYFPLYNAADFRRMKTDLSVFGATGYHMHNFFVLANKLRFKHAYYGHKHEHAFTAPLGAMNADINLLVKCVHNISDEGNKKQRIVNGLEVFSRIVPPAGFVFVNRIY</sequence>
<dbReference type="OrthoDB" id="44386at2759"/>
<dbReference type="PANTHER" id="PTHR12224:SF0">
    <property type="entry name" value="BETA-1,4-MANNOSYL-GLYCOPROTEIN 4-BETA-N-ACETYLGLUCOSAMINYLTRANSFERASE"/>
    <property type="match status" value="1"/>
</dbReference>
<evidence type="ECO:0008006" key="3">
    <source>
        <dbReference type="Google" id="ProtNLM"/>
    </source>
</evidence>
<dbReference type="EMBL" id="KV784370">
    <property type="protein sequence ID" value="OEU10933.1"/>
    <property type="molecule type" value="Genomic_DNA"/>
</dbReference>
<dbReference type="AlphaFoldDB" id="A0A1E7EZF6"/>
<dbReference type="InParanoid" id="A0A1E7EZF6"/>
<keyword evidence="2" id="KW-1185">Reference proteome</keyword>
<proteinExistence type="predicted"/>
<evidence type="ECO:0000313" key="1">
    <source>
        <dbReference type="EMBL" id="OEU10933.1"/>
    </source>
</evidence>
<organism evidence="1 2">
    <name type="scientific">Fragilariopsis cylindrus CCMP1102</name>
    <dbReference type="NCBI Taxonomy" id="635003"/>
    <lineage>
        <taxon>Eukaryota</taxon>
        <taxon>Sar</taxon>
        <taxon>Stramenopiles</taxon>
        <taxon>Ochrophyta</taxon>
        <taxon>Bacillariophyta</taxon>
        <taxon>Bacillariophyceae</taxon>
        <taxon>Bacillariophycidae</taxon>
        <taxon>Bacillariales</taxon>
        <taxon>Bacillariaceae</taxon>
        <taxon>Fragilariopsis</taxon>
    </lineage>
</organism>
<dbReference type="GO" id="GO:0003830">
    <property type="term" value="F:beta-1,4-mannosylglycoprotein 4-beta-N-acetylglucosaminyltransferase activity"/>
    <property type="evidence" value="ECO:0007669"/>
    <property type="project" value="InterPro"/>
</dbReference>
<dbReference type="GO" id="GO:0016020">
    <property type="term" value="C:membrane"/>
    <property type="evidence" value="ECO:0007669"/>
    <property type="project" value="InterPro"/>
</dbReference>
<gene>
    <name evidence="1" type="ORF">FRACYDRAFT_193271</name>
</gene>
<evidence type="ECO:0000313" key="2">
    <source>
        <dbReference type="Proteomes" id="UP000095751"/>
    </source>
</evidence>
<protein>
    <recommendedName>
        <fullName evidence="3">Glycosyltransferase family 17 protein</fullName>
    </recommendedName>
</protein>